<evidence type="ECO:0000259" key="3">
    <source>
        <dbReference type="Pfam" id="PF12146"/>
    </source>
</evidence>
<dbReference type="GO" id="GO:0016787">
    <property type="term" value="F:hydrolase activity"/>
    <property type="evidence" value="ECO:0007669"/>
    <property type="project" value="UniProtKB-KW"/>
</dbReference>
<dbReference type="InterPro" id="IPR029058">
    <property type="entry name" value="AB_hydrolase_fold"/>
</dbReference>
<comment type="caution">
    <text evidence="4">The sequence shown here is derived from an EMBL/GenBank/DDBJ whole genome shotgun (WGS) entry which is preliminary data.</text>
</comment>
<organism evidence="4 5">
    <name type="scientific">Rhodococcoides kroppenstedtii</name>
    <dbReference type="NCBI Taxonomy" id="293050"/>
    <lineage>
        <taxon>Bacteria</taxon>
        <taxon>Bacillati</taxon>
        <taxon>Actinomycetota</taxon>
        <taxon>Actinomycetes</taxon>
        <taxon>Mycobacteriales</taxon>
        <taxon>Nocardiaceae</taxon>
        <taxon>Rhodococcoides</taxon>
    </lineage>
</organism>
<dbReference type="Pfam" id="PF12146">
    <property type="entry name" value="Hydrolase_4"/>
    <property type="match status" value="1"/>
</dbReference>
<comment type="similarity">
    <text evidence="1">Belongs to the AB hydrolase superfamily.</text>
</comment>
<gene>
    <name evidence="4" type="ORF">HQ605_13630</name>
</gene>
<name>A0ABS7NWC6_9NOCA</name>
<dbReference type="Proteomes" id="UP001520140">
    <property type="component" value="Unassembled WGS sequence"/>
</dbReference>
<dbReference type="Gene3D" id="3.40.50.1820">
    <property type="entry name" value="alpha/beta hydrolase"/>
    <property type="match status" value="1"/>
</dbReference>
<dbReference type="InterPro" id="IPR050261">
    <property type="entry name" value="FrsA_esterase"/>
</dbReference>
<dbReference type="PANTHER" id="PTHR22946:SF9">
    <property type="entry name" value="POLYKETIDE TRANSFERASE AF380"/>
    <property type="match status" value="1"/>
</dbReference>
<dbReference type="InterPro" id="IPR022742">
    <property type="entry name" value="Hydrolase_4"/>
</dbReference>
<accession>A0ABS7NWC6</accession>
<keyword evidence="5" id="KW-1185">Reference proteome</keyword>
<evidence type="ECO:0000313" key="5">
    <source>
        <dbReference type="Proteomes" id="UP001520140"/>
    </source>
</evidence>
<evidence type="ECO:0000256" key="2">
    <source>
        <dbReference type="ARBA" id="ARBA00022801"/>
    </source>
</evidence>
<reference evidence="4 5" key="1">
    <citation type="submission" date="2020-06" db="EMBL/GenBank/DDBJ databases">
        <title>Taxonomy, biology and ecology of Rhodococcus bacteria occurring in California pistachio and other woody hosts as revealed by genome sequence analyses.</title>
        <authorList>
            <person name="Gai Y."/>
            <person name="Riely B."/>
        </authorList>
    </citation>
    <scope>NUCLEOTIDE SEQUENCE [LARGE SCALE GENOMIC DNA]</scope>
    <source>
        <strain evidence="4 5">BP-284</strain>
    </source>
</reference>
<dbReference type="PANTHER" id="PTHR22946">
    <property type="entry name" value="DIENELACTONE HYDROLASE DOMAIN-CONTAINING PROTEIN-RELATED"/>
    <property type="match status" value="1"/>
</dbReference>
<dbReference type="Gene3D" id="1.10.10.800">
    <property type="match status" value="1"/>
</dbReference>
<dbReference type="EMBL" id="JABUKG010000014">
    <property type="protein sequence ID" value="MBY6321863.1"/>
    <property type="molecule type" value="Genomic_DNA"/>
</dbReference>
<proteinExistence type="inferred from homology"/>
<feature type="domain" description="Serine aminopeptidase S33" evidence="3">
    <location>
        <begin position="26"/>
        <end position="269"/>
    </location>
</feature>
<evidence type="ECO:0000313" key="4">
    <source>
        <dbReference type="EMBL" id="MBY6321863.1"/>
    </source>
</evidence>
<dbReference type="SUPFAM" id="SSF53474">
    <property type="entry name" value="alpha/beta-Hydrolases"/>
    <property type="match status" value="1"/>
</dbReference>
<evidence type="ECO:0000256" key="1">
    <source>
        <dbReference type="ARBA" id="ARBA00008645"/>
    </source>
</evidence>
<sequence length="297" mass="32055">MKRDIEFAVEDGTILRGVVHTPADGPPRPAIVMAHGFSGIKEQLDHYAAAFAEAGFAVLLYDHRSFGASDGVPRYEVDPAAQIADWRDAITVALRLPEVDASRPVGVFGSSFAGGLAMVVAAVDSRVGPVVSQIPNVSGRANAPLLFGPERIETLRAMLVDDRGERLDGGEAATVPVFSDDPTVTCALPSAVDMAWIDLTEQKSSWRNVVTLRSVEHLLSFEPAAWLPSLRDNPFLMIIGETDDCTFPAPQRDAFELAPEPKKLVVHEGGHFDTYTTHFTVSGGAARDWFVEHLPVG</sequence>
<protein>
    <submittedName>
        <fullName evidence="4">Alpha/beta hydrolase</fullName>
    </submittedName>
</protein>
<dbReference type="RefSeq" id="WP_068104182.1">
    <property type="nucleotide sequence ID" value="NZ_JABUKE010000014.1"/>
</dbReference>
<keyword evidence="2 4" id="KW-0378">Hydrolase</keyword>